<dbReference type="InterPro" id="IPR019109">
    <property type="entry name" value="MamF_MmsF"/>
</dbReference>
<dbReference type="Proteomes" id="UP001500368">
    <property type="component" value="Unassembled WGS sequence"/>
</dbReference>
<keyword evidence="4 6" id="KW-0472">Membrane</keyword>
<comment type="subcellular location">
    <subcellularLocation>
        <location evidence="1">Membrane</location>
        <topology evidence="1">Multi-pass membrane protein</topology>
    </subcellularLocation>
</comment>
<feature type="transmembrane region" description="Helical" evidence="6">
    <location>
        <begin position="77"/>
        <end position="97"/>
    </location>
</feature>
<keyword evidence="3 6" id="KW-1133">Transmembrane helix</keyword>
<dbReference type="EMBL" id="BAABLW010000007">
    <property type="protein sequence ID" value="GAA4925473.1"/>
    <property type="molecule type" value="Genomic_DNA"/>
</dbReference>
<protein>
    <submittedName>
        <fullName evidence="7">DUF4870 domain-containing protein</fullName>
    </submittedName>
</protein>
<gene>
    <name evidence="7" type="ORF">GCM10025790_23700</name>
</gene>
<evidence type="ECO:0000256" key="5">
    <source>
        <dbReference type="SAM" id="MobiDB-lite"/>
    </source>
</evidence>
<reference evidence="8" key="1">
    <citation type="journal article" date="2019" name="Int. J. Syst. Evol. Microbiol.">
        <title>The Global Catalogue of Microorganisms (GCM) 10K type strain sequencing project: providing services to taxonomists for standard genome sequencing and annotation.</title>
        <authorList>
            <consortium name="The Broad Institute Genomics Platform"/>
            <consortium name="The Broad Institute Genome Sequencing Center for Infectious Disease"/>
            <person name="Wu L."/>
            <person name="Ma J."/>
        </authorList>
    </citation>
    <scope>NUCLEOTIDE SEQUENCE [LARGE SCALE GENOMIC DNA]</scope>
    <source>
        <strain evidence="8">JCM 19129</strain>
    </source>
</reference>
<keyword evidence="8" id="KW-1185">Reference proteome</keyword>
<evidence type="ECO:0000256" key="1">
    <source>
        <dbReference type="ARBA" id="ARBA00004141"/>
    </source>
</evidence>
<evidence type="ECO:0000256" key="3">
    <source>
        <dbReference type="ARBA" id="ARBA00022989"/>
    </source>
</evidence>
<evidence type="ECO:0000256" key="2">
    <source>
        <dbReference type="ARBA" id="ARBA00022692"/>
    </source>
</evidence>
<evidence type="ECO:0000256" key="4">
    <source>
        <dbReference type="ARBA" id="ARBA00023136"/>
    </source>
</evidence>
<feature type="transmembrane region" description="Helical" evidence="6">
    <location>
        <begin position="103"/>
        <end position="124"/>
    </location>
</feature>
<comment type="caution">
    <text evidence="7">The sequence shown here is derived from an EMBL/GenBank/DDBJ whole genome shotgun (WGS) entry which is preliminary data.</text>
</comment>
<evidence type="ECO:0000313" key="7">
    <source>
        <dbReference type="EMBL" id="GAA4925473.1"/>
    </source>
</evidence>
<evidence type="ECO:0000313" key="8">
    <source>
        <dbReference type="Proteomes" id="UP001500368"/>
    </source>
</evidence>
<keyword evidence="2 6" id="KW-0812">Transmembrane</keyword>
<organism evidence="7 8">
    <name type="scientific">Nesterenkonia rhizosphaerae</name>
    <dbReference type="NCBI Taxonomy" id="1348272"/>
    <lineage>
        <taxon>Bacteria</taxon>
        <taxon>Bacillati</taxon>
        <taxon>Actinomycetota</taxon>
        <taxon>Actinomycetes</taxon>
        <taxon>Micrococcales</taxon>
        <taxon>Micrococcaceae</taxon>
        <taxon>Nesterenkonia</taxon>
    </lineage>
</organism>
<dbReference type="Pfam" id="PF09685">
    <property type="entry name" value="MamF_MmsF"/>
    <property type="match status" value="1"/>
</dbReference>
<dbReference type="RefSeq" id="WP_345478214.1">
    <property type="nucleotide sequence ID" value="NZ_BAABLW010000007.1"/>
</dbReference>
<name>A0ABP9G1H3_9MICC</name>
<feature type="region of interest" description="Disordered" evidence="5">
    <location>
        <begin position="1"/>
        <end position="34"/>
    </location>
</feature>
<evidence type="ECO:0000256" key="6">
    <source>
        <dbReference type="SAM" id="Phobius"/>
    </source>
</evidence>
<accession>A0ABP9G1H3</accession>
<sequence length="142" mass="15501">MAQSHGKQGSAGRDPRPTSSAQLRGSDAAAPPLTPAEDRRWATLAHFGGVSGCVPALVIWLVFRDRGPFTAQESKEALNYTLPLTIIMLLFYGLAFIPVIDWIGGLGAVFIWAFMAISGLIGGIECNKGRPYRYAMNFRFIR</sequence>
<proteinExistence type="predicted"/>
<feature type="transmembrane region" description="Helical" evidence="6">
    <location>
        <begin position="41"/>
        <end position="63"/>
    </location>
</feature>